<gene>
    <name evidence="1" type="ORF">POCTA_138.1.T1460137</name>
</gene>
<name>A0A8S1Y7U8_PAROT</name>
<sequence length="114" mass="13640">MTIKYQFCHPETYRNDQENIWTTYQKKKIHFEKRIRNQKYGIEINEINKKGSRRANPLKSEEYGLWILNPLNIGGANIKLIAGNWIDKLENCFKMMRNQTKSSTLKRKEAFQNT</sequence>
<proteinExistence type="predicted"/>
<evidence type="ECO:0000313" key="2">
    <source>
        <dbReference type="Proteomes" id="UP000683925"/>
    </source>
</evidence>
<dbReference type="AlphaFoldDB" id="A0A8S1Y7U8"/>
<dbReference type="Proteomes" id="UP000683925">
    <property type="component" value="Unassembled WGS sequence"/>
</dbReference>
<keyword evidence="2" id="KW-1185">Reference proteome</keyword>
<protein>
    <submittedName>
        <fullName evidence="1">Uncharacterized protein</fullName>
    </submittedName>
</protein>
<accession>A0A8S1Y7U8</accession>
<evidence type="ECO:0000313" key="1">
    <source>
        <dbReference type="EMBL" id="CAD8209268.1"/>
    </source>
</evidence>
<comment type="caution">
    <text evidence="1">The sequence shown here is derived from an EMBL/GenBank/DDBJ whole genome shotgun (WGS) entry which is preliminary data.</text>
</comment>
<reference evidence="1" key="1">
    <citation type="submission" date="2021-01" db="EMBL/GenBank/DDBJ databases">
        <authorList>
            <consortium name="Genoscope - CEA"/>
            <person name="William W."/>
        </authorList>
    </citation>
    <scope>NUCLEOTIDE SEQUENCE</scope>
</reference>
<dbReference type="EMBL" id="CAJJDP010000148">
    <property type="protein sequence ID" value="CAD8209268.1"/>
    <property type="molecule type" value="Genomic_DNA"/>
</dbReference>
<organism evidence="1 2">
    <name type="scientific">Paramecium octaurelia</name>
    <dbReference type="NCBI Taxonomy" id="43137"/>
    <lineage>
        <taxon>Eukaryota</taxon>
        <taxon>Sar</taxon>
        <taxon>Alveolata</taxon>
        <taxon>Ciliophora</taxon>
        <taxon>Intramacronucleata</taxon>
        <taxon>Oligohymenophorea</taxon>
        <taxon>Peniculida</taxon>
        <taxon>Parameciidae</taxon>
        <taxon>Paramecium</taxon>
    </lineage>
</organism>